<feature type="chain" id="PRO_5042028060" description="Extracellular membrane protein CFEM domain-containing protein" evidence="2">
    <location>
        <begin position="23"/>
        <end position="163"/>
    </location>
</feature>
<dbReference type="EMBL" id="JARTCD010000017">
    <property type="protein sequence ID" value="KAJ8659634.1"/>
    <property type="molecule type" value="Genomic_DNA"/>
</dbReference>
<organism evidence="3 4">
    <name type="scientific">Lichtheimia ornata</name>
    <dbReference type="NCBI Taxonomy" id="688661"/>
    <lineage>
        <taxon>Eukaryota</taxon>
        <taxon>Fungi</taxon>
        <taxon>Fungi incertae sedis</taxon>
        <taxon>Mucoromycota</taxon>
        <taxon>Mucoromycotina</taxon>
        <taxon>Mucoromycetes</taxon>
        <taxon>Mucorales</taxon>
        <taxon>Lichtheimiaceae</taxon>
        <taxon>Lichtheimia</taxon>
    </lineage>
</organism>
<gene>
    <name evidence="3" type="ORF">O0I10_004613</name>
</gene>
<feature type="region of interest" description="Disordered" evidence="1">
    <location>
        <begin position="108"/>
        <end position="135"/>
    </location>
</feature>
<protein>
    <recommendedName>
        <fullName evidence="5">Extracellular membrane protein CFEM domain-containing protein</fullName>
    </recommendedName>
</protein>
<evidence type="ECO:0000313" key="4">
    <source>
        <dbReference type="Proteomes" id="UP001234581"/>
    </source>
</evidence>
<comment type="caution">
    <text evidence="3">The sequence shown here is derived from an EMBL/GenBank/DDBJ whole genome shotgun (WGS) entry which is preliminary data.</text>
</comment>
<dbReference type="AlphaFoldDB" id="A0AAD7V5C2"/>
<dbReference type="RefSeq" id="XP_058344547.1">
    <property type="nucleotide sequence ID" value="XM_058484670.1"/>
</dbReference>
<feature type="signal peptide" evidence="2">
    <location>
        <begin position="1"/>
        <end position="22"/>
    </location>
</feature>
<evidence type="ECO:0008006" key="5">
    <source>
        <dbReference type="Google" id="ProtNLM"/>
    </source>
</evidence>
<dbReference type="GeneID" id="83212026"/>
<evidence type="ECO:0000256" key="1">
    <source>
        <dbReference type="SAM" id="MobiDB-lite"/>
    </source>
</evidence>
<reference evidence="3 4" key="1">
    <citation type="submission" date="2023-03" db="EMBL/GenBank/DDBJ databases">
        <title>Genome sequence of Lichtheimia ornata CBS 291.66.</title>
        <authorList>
            <person name="Mohabir J.T."/>
            <person name="Shea T.P."/>
            <person name="Kurbessoian T."/>
            <person name="Berby B."/>
            <person name="Fontaine J."/>
            <person name="Livny J."/>
            <person name="Gnirke A."/>
            <person name="Stajich J.E."/>
            <person name="Cuomo C.A."/>
        </authorList>
    </citation>
    <scope>NUCLEOTIDE SEQUENCE [LARGE SCALE GENOMIC DNA]</scope>
    <source>
        <strain evidence="3">CBS 291.66</strain>
    </source>
</reference>
<keyword evidence="2" id="KW-0732">Signal</keyword>
<accession>A0AAD7V5C2</accession>
<evidence type="ECO:0000256" key="2">
    <source>
        <dbReference type="SAM" id="SignalP"/>
    </source>
</evidence>
<proteinExistence type="predicted"/>
<evidence type="ECO:0000313" key="3">
    <source>
        <dbReference type="EMBL" id="KAJ8659634.1"/>
    </source>
</evidence>
<keyword evidence="4" id="KW-1185">Reference proteome</keyword>
<name>A0AAD7V5C2_9FUNG</name>
<dbReference type="Proteomes" id="UP001234581">
    <property type="component" value="Unassembled WGS sequence"/>
</dbReference>
<sequence length="163" mass="17188">MRSLVFVCCTVVLALKCIVVLGQAPAGCTDQQVFSQCLKNEDNYLKTCKSDDFACLCKWNRVKLQCWDNSCPNDPARATQAGVVENYCGVAKANSPATTAAASSTMAQSSSKLPSASSTAQPTTSSSLPPSSGSASETLQIADKKIHVVFASLAITLLLTYSH</sequence>